<keyword evidence="3" id="KW-1185">Reference proteome</keyword>
<organism evidence="2 3">
    <name type="scientific">Thermomonospora umbrina</name>
    <dbReference type="NCBI Taxonomy" id="111806"/>
    <lineage>
        <taxon>Bacteria</taxon>
        <taxon>Bacillati</taxon>
        <taxon>Actinomycetota</taxon>
        <taxon>Actinomycetes</taxon>
        <taxon>Streptosporangiales</taxon>
        <taxon>Thermomonosporaceae</taxon>
        <taxon>Thermomonospora</taxon>
    </lineage>
</organism>
<comment type="caution">
    <text evidence="2">The sequence shown here is derived from an EMBL/GenBank/DDBJ whole genome shotgun (WGS) entry which is preliminary data.</text>
</comment>
<evidence type="ECO:0008006" key="4">
    <source>
        <dbReference type="Google" id="ProtNLM"/>
    </source>
</evidence>
<name>A0A3D9SUC1_9ACTN</name>
<dbReference type="AlphaFoldDB" id="A0A3D9SUC1"/>
<dbReference type="SUPFAM" id="SSF47240">
    <property type="entry name" value="Ferritin-like"/>
    <property type="match status" value="1"/>
</dbReference>
<dbReference type="Proteomes" id="UP000256661">
    <property type="component" value="Unassembled WGS sequence"/>
</dbReference>
<reference evidence="2 3" key="1">
    <citation type="submission" date="2018-08" db="EMBL/GenBank/DDBJ databases">
        <title>Sequencing the genomes of 1000 actinobacteria strains.</title>
        <authorList>
            <person name="Klenk H.-P."/>
        </authorList>
    </citation>
    <scope>NUCLEOTIDE SEQUENCE [LARGE SCALE GENOMIC DNA]</scope>
    <source>
        <strain evidence="2 3">DSM 43927</strain>
    </source>
</reference>
<gene>
    <name evidence="2" type="ORF">DFJ69_4704</name>
</gene>
<evidence type="ECO:0000256" key="1">
    <source>
        <dbReference type="SAM" id="MobiDB-lite"/>
    </source>
</evidence>
<proteinExistence type="predicted"/>
<accession>A0A3D9SUC1</accession>
<feature type="region of interest" description="Disordered" evidence="1">
    <location>
        <begin position="59"/>
        <end position="79"/>
    </location>
</feature>
<protein>
    <recommendedName>
        <fullName evidence="4">Ferritin-like domain-containing protein</fullName>
    </recommendedName>
</protein>
<dbReference type="InterPro" id="IPR009078">
    <property type="entry name" value="Ferritin-like_SF"/>
</dbReference>
<evidence type="ECO:0000313" key="3">
    <source>
        <dbReference type="Proteomes" id="UP000256661"/>
    </source>
</evidence>
<dbReference type="EMBL" id="QTTT01000001">
    <property type="protein sequence ID" value="REE99197.1"/>
    <property type="molecule type" value="Genomic_DNA"/>
</dbReference>
<sequence>MPRPSPDVAVLTGAMTAERGLIALYEAVLRTHSGLVGRLTPMLAHHREHLTVLGRHHLPGTEPLVPPAPVTPAAVPDKESEALDLLRDAESRAAAGRAEDVRLVAPGVAQLLASIGAGEAWHAALLGAER</sequence>
<evidence type="ECO:0000313" key="2">
    <source>
        <dbReference type="EMBL" id="REE99197.1"/>
    </source>
</evidence>